<dbReference type="Gene3D" id="3.30.460.10">
    <property type="entry name" value="Beta Polymerase, domain 2"/>
    <property type="match status" value="1"/>
</dbReference>
<dbReference type="InterPro" id="IPR022311">
    <property type="entry name" value="PolX-like"/>
</dbReference>
<evidence type="ECO:0000256" key="5">
    <source>
        <dbReference type="ARBA" id="ARBA00049244"/>
    </source>
</evidence>
<dbReference type="AlphaFoldDB" id="A0A0W8E8F2"/>
<dbReference type="EC" id="2.7.7.7" evidence="1"/>
<dbReference type="GO" id="GO:0003677">
    <property type="term" value="F:DNA binding"/>
    <property type="evidence" value="ECO:0007669"/>
    <property type="project" value="InterPro"/>
</dbReference>
<keyword evidence="3" id="KW-0808">Transferase</keyword>
<dbReference type="EMBL" id="LNQE01001835">
    <property type="protein sequence ID" value="KUG04904.1"/>
    <property type="molecule type" value="Genomic_DNA"/>
</dbReference>
<dbReference type="Gene3D" id="3.20.20.140">
    <property type="entry name" value="Metal-dependent hydrolases"/>
    <property type="match status" value="1"/>
</dbReference>
<dbReference type="InterPro" id="IPR010996">
    <property type="entry name" value="HHH_MUS81"/>
</dbReference>
<evidence type="ECO:0000256" key="3">
    <source>
        <dbReference type="ARBA" id="ARBA00022932"/>
    </source>
</evidence>
<accession>A0A0W8E8F2</accession>
<dbReference type="GO" id="GO:0042578">
    <property type="term" value="F:phosphoric ester hydrolase activity"/>
    <property type="evidence" value="ECO:0007669"/>
    <property type="project" value="TreeGrafter"/>
</dbReference>
<evidence type="ECO:0000313" key="8">
    <source>
        <dbReference type="EMBL" id="KUG04904.1"/>
    </source>
</evidence>
<dbReference type="PRINTS" id="PR00870">
    <property type="entry name" value="DNAPOLXBETA"/>
</dbReference>
<dbReference type="SMART" id="SM00481">
    <property type="entry name" value="POLIIIAc"/>
    <property type="match status" value="1"/>
</dbReference>
<dbReference type="InterPro" id="IPR043519">
    <property type="entry name" value="NT_sf"/>
</dbReference>
<keyword evidence="3" id="KW-0548">Nucleotidyltransferase</keyword>
<dbReference type="NCBIfam" id="NF005928">
    <property type="entry name" value="PRK07945.1"/>
    <property type="match status" value="1"/>
</dbReference>
<dbReference type="InterPro" id="IPR002008">
    <property type="entry name" value="DNA_pol_X_beta-like"/>
</dbReference>
<dbReference type="SUPFAM" id="SSF89550">
    <property type="entry name" value="PHP domain-like"/>
    <property type="match status" value="1"/>
</dbReference>
<dbReference type="InterPro" id="IPR016195">
    <property type="entry name" value="Pol/histidinol_Pase-like"/>
</dbReference>
<feature type="domain" description="DNA-directed DNA polymerase X" evidence="7">
    <location>
        <begin position="1"/>
        <end position="300"/>
    </location>
</feature>
<dbReference type="PIRSF" id="PIRSF005047">
    <property type="entry name" value="UCP005047_YshC"/>
    <property type="match status" value="1"/>
</dbReference>
<reference evidence="8" key="1">
    <citation type="journal article" date="2015" name="Proc. Natl. Acad. Sci. U.S.A.">
        <title>Networks of energetic and metabolic interactions define dynamics in microbial communities.</title>
        <authorList>
            <person name="Embree M."/>
            <person name="Liu J.K."/>
            <person name="Al-Bassam M.M."/>
            <person name="Zengler K."/>
        </authorList>
    </citation>
    <scope>NUCLEOTIDE SEQUENCE</scope>
</reference>
<evidence type="ECO:0000256" key="4">
    <source>
        <dbReference type="ARBA" id="ARBA00023204"/>
    </source>
</evidence>
<dbReference type="GO" id="GO:0005829">
    <property type="term" value="C:cytosol"/>
    <property type="evidence" value="ECO:0007669"/>
    <property type="project" value="TreeGrafter"/>
</dbReference>
<dbReference type="GO" id="GO:0006281">
    <property type="term" value="P:DNA repair"/>
    <property type="evidence" value="ECO:0007669"/>
    <property type="project" value="UniProtKB-KW"/>
</dbReference>
<dbReference type="GO" id="GO:0003887">
    <property type="term" value="F:DNA-directed DNA polymerase activity"/>
    <property type="evidence" value="ECO:0007669"/>
    <property type="project" value="UniProtKB-KW"/>
</dbReference>
<organism evidence="8">
    <name type="scientific">hydrocarbon metagenome</name>
    <dbReference type="NCBI Taxonomy" id="938273"/>
    <lineage>
        <taxon>unclassified sequences</taxon>
        <taxon>metagenomes</taxon>
        <taxon>ecological metagenomes</taxon>
    </lineage>
</organism>
<gene>
    <name evidence="8" type="ORF">ASZ90_017642</name>
</gene>
<dbReference type="SUPFAM" id="SSF47802">
    <property type="entry name" value="DNA polymerase beta, N-terminal domain-like"/>
    <property type="match status" value="1"/>
</dbReference>
<dbReference type="CDD" id="cd07436">
    <property type="entry name" value="PHP_PolX"/>
    <property type="match status" value="1"/>
</dbReference>
<dbReference type="PANTHER" id="PTHR36928:SF1">
    <property type="entry name" value="PHOSPHATASE YCDX-RELATED"/>
    <property type="match status" value="1"/>
</dbReference>
<keyword evidence="2" id="KW-0227">DNA damage</keyword>
<dbReference type="InterPro" id="IPR002054">
    <property type="entry name" value="DNA-dir_DNA_pol_X"/>
</dbReference>
<dbReference type="Gene3D" id="1.10.150.110">
    <property type="entry name" value="DNA polymerase beta, N-terminal domain-like"/>
    <property type="match status" value="1"/>
</dbReference>
<evidence type="ECO:0000259" key="7">
    <source>
        <dbReference type="SMART" id="SM00483"/>
    </source>
</evidence>
<keyword evidence="3" id="KW-0239">DNA-directed DNA polymerase</keyword>
<name>A0A0W8E8F2_9ZZZZ</name>
<feature type="domain" description="Polymerase/histidinol phosphatase N-terminal" evidence="6">
    <location>
        <begin position="324"/>
        <end position="403"/>
    </location>
</feature>
<dbReference type="GO" id="GO:0008270">
    <property type="term" value="F:zinc ion binding"/>
    <property type="evidence" value="ECO:0007669"/>
    <property type="project" value="TreeGrafter"/>
</dbReference>
<dbReference type="Pfam" id="PF14520">
    <property type="entry name" value="HHH_5"/>
    <property type="match status" value="1"/>
</dbReference>
<dbReference type="PANTHER" id="PTHR36928">
    <property type="entry name" value="PHOSPHATASE YCDX-RELATED"/>
    <property type="match status" value="1"/>
</dbReference>
<dbReference type="InterPro" id="IPR047967">
    <property type="entry name" value="PolX_PHP"/>
</dbReference>
<dbReference type="FunFam" id="3.20.20.140:FF:000047">
    <property type="entry name" value="PHP domain-containing protein"/>
    <property type="match status" value="1"/>
</dbReference>
<dbReference type="Pfam" id="PF14716">
    <property type="entry name" value="HHH_8"/>
    <property type="match status" value="1"/>
</dbReference>
<keyword evidence="4" id="KW-0234">DNA repair</keyword>
<dbReference type="SMART" id="SM00483">
    <property type="entry name" value="POLXc"/>
    <property type="match status" value="1"/>
</dbReference>
<comment type="catalytic activity">
    <reaction evidence="5">
        <text>DNA(n) + a 2'-deoxyribonucleoside 5'-triphosphate = DNA(n+1) + diphosphate</text>
        <dbReference type="Rhea" id="RHEA:22508"/>
        <dbReference type="Rhea" id="RHEA-COMP:17339"/>
        <dbReference type="Rhea" id="RHEA-COMP:17340"/>
        <dbReference type="ChEBI" id="CHEBI:33019"/>
        <dbReference type="ChEBI" id="CHEBI:61560"/>
        <dbReference type="ChEBI" id="CHEBI:173112"/>
        <dbReference type="EC" id="2.7.7.7"/>
    </reaction>
</comment>
<dbReference type="SUPFAM" id="SSF81301">
    <property type="entry name" value="Nucleotidyltransferase"/>
    <property type="match status" value="1"/>
</dbReference>
<dbReference type="InterPro" id="IPR027421">
    <property type="entry name" value="DNA_pol_lamdba_lyase_dom_sf"/>
</dbReference>
<evidence type="ECO:0000256" key="2">
    <source>
        <dbReference type="ARBA" id="ARBA00022763"/>
    </source>
</evidence>
<dbReference type="InterPro" id="IPR050243">
    <property type="entry name" value="PHP_phosphatase"/>
</dbReference>
<dbReference type="InterPro" id="IPR004013">
    <property type="entry name" value="PHP_dom"/>
</dbReference>
<dbReference type="NCBIfam" id="NF006375">
    <property type="entry name" value="PRK08609.1"/>
    <property type="match status" value="1"/>
</dbReference>
<comment type="caution">
    <text evidence="8">The sequence shown here is derived from an EMBL/GenBank/DDBJ whole genome shotgun (WGS) entry which is preliminary data.</text>
</comment>
<evidence type="ECO:0000256" key="1">
    <source>
        <dbReference type="ARBA" id="ARBA00012417"/>
    </source>
</evidence>
<protein>
    <recommendedName>
        <fullName evidence="1">DNA-directed DNA polymerase</fullName>
        <ecNumber evidence="1">2.7.7.7</ecNumber>
    </recommendedName>
</protein>
<sequence length="556" mass="62745">MTNREIACMLEYIADMLELKNDNPFRIKAYRQAAYSVYHLDEDLRDLYLRNAVNEVKGIGSTIQNYIEEMLETGGCSYYEQLSKEVPRGLLDMLAIPGLGHKTIKTIYEKLAIDNMEALAAAAEARQIRILPGMGAKTEYNIIKGIDLLNKSMEKITLGLAVPLAEDFSRHIMQGQEVIEATPVGSIRRGKPLVGDVDILVAAHNFNRVHAQVATYRGTRKITRAEKDFIQGKLDYNIKFEVIIVEPQDYSYSLIWTTGSKEFREVIFGDIDRADFRGLGSEEDVFEQMGMQYIPPEMRENRGEIEKARKHKLPTLVKLSDIQGELHVHTDWSDGAHSLQDMVRGAQKIGYSYLAVTDHSKSLHISGGLSENRLAEQGKAVDALSEGVKGFTILKGSEVDILKDGNLDYQDDILKDLEVVIASIHSHFNLDQDLQTKRIIKAIQNPHVDIIGHLTGRLLNRRPPYELDIDKILEAAAEQGTALEINAHPDRLDVDEETARKAVQMGVKLVINSDAHDKKDLYLVKYGILCARRAWLAKDDIINTWDIEKVIQYFNS</sequence>
<dbReference type="Pfam" id="PF02811">
    <property type="entry name" value="PHP"/>
    <property type="match status" value="1"/>
</dbReference>
<proteinExistence type="predicted"/>
<dbReference type="InterPro" id="IPR003141">
    <property type="entry name" value="Pol/His_phosphatase_N"/>
</dbReference>
<dbReference type="Gene3D" id="1.10.150.20">
    <property type="entry name" value="5' to 3' exonuclease, C-terminal subdomain"/>
    <property type="match status" value="1"/>
</dbReference>
<evidence type="ECO:0000259" key="6">
    <source>
        <dbReference type="SMART" id="SM00481"/>
    </source>
</evidence>